<dbReference type="InterPro" id="IPR042219">
    <property type="entry name" value="AAA_lid_11_sf"/>
</dbReference>
<comment type="similarity">
    <text evidence="2">Belongs to the dynein heavy chain family.</text>
</comment>
<dbReference type="InterPro" id="IPR041466">
    <property type="entry name" value="Dynein_AAA5_ext"/>
</dbReference>
<dbReference type="SUPFAM" id="SSF52540">
    <property type="entry name" value="P-loop containing nucleoside triphosphate hydrolases"/>
    <property type="match status" value="4"/>
</dbReference>
<dbReference type="Gene3D" id="1.10.8.710">
    <property type="match status" value="1"/>
</dbReference>
<evidence type="ECO:0000259" key="18">
    <source>
        <dbReference type="Pfam" id="PF12780"/>
    </source>
</evidence>
<dbReference type="FunFam" id="1.20.920.20:FF:000001">
    <property type="entry name" value="dynein heavy chain 2, axonemal"/>
    <property type="match status" value="1"/>
</dbReference>
<dbReference type="Gene3D" id="1.10.472.130">
    <property type="match status" value="1"/>
</dbReference>
<proteinExistence type="inferred from homology"/>
<dbReference type="Pfam" id="PF18198">
    <property type="entry name" value="AAA_lid_11"/>
    <property type="match status" value="1"/>
</dbReference>
<evidence type="ECO:0000256" key="9">
    <source>
        <dbReference type="ARBA" id="ARBA00023054"/>
    </source>
</evidence>
<organism evidence="24 25">
    <name type="scientific">Aphanomyces astaci</name>
    <name type="common">Crayfish plague agent</name>
    <dbReference type="NCBI Taxonomy" id="112090"/>
    <lineage>
        <taxon>Eukaryota</taxon>
        <taxon>Sar</taxon>
        <taxon>Stramenopiles</taxon>
        <taxon>Oomycota</taxon>
        <taxon>Saprolegniomycetes</taxon>
        <taxon>Saprolegniales</taxon>
        <taxon>Verrucalvaceae</taxon>
        <taxon>Aphanomyces</taxon>
    </lineage>
</organism>
<dbReference type="VEuPathDB" id="FungiDB:H257_13888"/>
<evidence type="ECO:0000259" key="22">
    <source>
        <dbReference type="Pfam" id="PF18199"/>
    </source>
</evidence>
<sequence length="2863" mass="321394">MACQREWVYLETIFSAPDIQRQLPAEAQMFTIVNTFWKDLMLRTHDTPNCMKATAAPGLCDTLSKHNHSLEKMRKSLEDYLETKRQAFPRFYFLSNDELLEILAHTKEPHAVQPHLCKLFDAIMRLEFGDAHGSIDILSMNSSEGERVPFGRNLKARGNIEDWLNAVQVNMTTSLHRSMKACVGDYEPSQRDSWIFLHPAQCVASVTYMVWAKECEGAFGLAGGLEKWHKTIVAQLGGLTRLIRSPLTKLQRCIVTSLVTTDVHARDIVEELIQLKVHATHDFNWKKQLRYMWDVDLDDTLIQQSNVSIRYGYEYMGACSRLVITPLTDRCWMTITGAFDLKLGASPSGPAGTGNEYLLLSLGKTETSKDLAKALAIQCIVFNCSDQIDYKMMAKLFCGLSQCGCWTCLDEFNRIDIEVLSVIAQQLMILRQGRLAGTTELCFEGRTILLQDHHVIVTMNPGYAGRTELPDNLKVGPSLWINCCFVNLIAEIMMFSEGFDNAKDLSKKITKLYKLCSEQLSQQTHYDFGMRAVKTVLVMAGGIKRQQANSNSNAAAAPSEELLLIRAIREANLPKFVDDDLALFLLIIRDLFPNVQVPEAQASVLEESIAQQKRQMGLQDVPALTRRAVDLFETLQVRSGVALTGCSGSGKTTCYTLLKKAMGDLREDKQSADRRFQRVTINVLNPKCISLGELYGSFHPLTHEWKDGLASSLMRTIISDNLEGKTGQDKEVFPWLVFDGPIDALWIENLNTVLDDNMTLCLANGERIKLLPRMRLLFEVSDMNSASPASVSRLGVLYFSDKTLGWRPYVDTWLNEIFGSSDQELKYASPKLRLRLTKQLETFLDAPWIYSFPLPLQTTLLSLIVNGCDLFATLLHRQQNWFPSADADKQFKCLDMLFVFAMGWAFGGNLFERDQRQFNQLYMGWLGDNKSLFVPSLLQVIIPLRSSGGSGMACVFDFSIEFAELAWSHWENSVAPFTYNMHTPVFNITVPTVDVTKYSHLYTLLVAAMKPVFLTGDTGAGKTVIAHSVLDTLASSGDAHGTGVIPVYVHFSAQTTSMTTQSSIESKLIKKRKTLLGAPLNHKVVVFADDINLPAADVYGTQPCIELLRQLLDHKGVYDREKYFWKDVSDTVITAAAGHPGGGRQALSQRFMKHFTVFSLPAGNDDAMRVIFSAVVLGHLNALNNVSPGVRDAAVQMVDATISLYGAVSEELRPTPSRCHYLFNLRDVVKVFAGVVSIRSSFSVETAVKLWMHECLRVFCDRLVCKPDRVWFTTTLVGLVNKSFRMGWTHDAIFGSEDAISVLFGCYGTGSVKDYDEIADIASLEDLLNSFVDEYNSTHPTPLTLIFFRDTIMHVSSMARILMQPRGNAMLIGVGGSGKRSLAKLAASIMSQDCFEIELTRQYGRSEFREDLKTLLVKTGVKGKDTMFLLTDTQLISDEFVEDINALLNAGEIPHLFTHEEFEAVVNDMKPVLAQLSIEDPRQHAETTFVQRIRSHLHIVLCMSPVGATFRRRCRQFPSLINCTTMDWYDEWPTTALMCVAESYLVDVVLAAEASRRALAHMFVQVHLSIHRHTLLFHQVFQRHVYITPKTYLDSIRLYLRMLMEKRQQAKDAFERLSTGVVKLEDTNRIVAALQIELTNLQPILAAKAVEAEELLKQVSIDQKEAAVVEQRVSHDEAIVKAQAYEVSIIQADALKDLETAMPALNAAVQALDSLDKKDITEVRSFAKPPQIVIVVMEAVCIMLGEKPDWDTSKKLLAKSTFMQELKEYDKDNIPPSVLKKVRKYTDSPEFAVDEVKKVSKAAMSLCMWIHAMDVYSRVVKEVGPKRDRLNQMNAVLQDANGKLATKQAELNAVITRVRGLQAQCDFVVAEKKRLIMESDLTRERLKRAEKLTVGLADELIRWKASMEAMVKDEVNLVGDVFLSAASISYLGPFDCTFRAKLTKLWLLECNQLLPCTANYSLLETCCDSVQLREWQLHGLPSDTVSGENAIMLFRGDRWPLLIDPQQQAASWIKRMELPFNLELVKLHDKQLLRNVETCVRDGRPLLIEDVQDTLDPALDTLLLKSLTKQGGKYMLRLGDKDVLYDRNFRLYMVTKLPNPHYLPDVCIKVNMINFTVTKEGLEDQLLGDVVRKEQPEIELKKNTLLASIANDQKLLQAIESKILLLLSTSQGNILDDQVLINTLAESKQTSTVVSERLAESEVTRVDISDIRNKYRSVSTRGSILYFVLADLAAVDPMYQYSLDWIDHDNPYKAEMPDEYDVKLTSFTKLALVKALRQDRGIVSVVSFIGGYLGYELRGVVASALINRCSQSGDWVLLQNCHLAKSWMPALEKILQGLRLDPSDVNDAFRLFVTSFPASYFPISILQSSVKITNEPPKGLKPNLLRSFEMVITDDALSQCAKPAWKQLVFGLCFFHAVLQERSKFGPMGWTLPYHFNDSDLETALSVLRTFLNENDHIPWEALHYVTGEINYGGRVTDEFDRRCLVTNLQRFYSPVILDDNGPARFFTRSSELYFAPTQCHTAVAFRDFIELLPSHDTPDLFGLHENANIVFQTHETNALFVTALDLQSRGATSASSVSLVEDNGDAAVLQIAAQVDSLLPALLGNELTPQSGLVVDSLATVLGQEMVKFNTLLRVVQVSITQLQLAVKGVVTMTEGLDSTYKSLLLQQVPPEWHKVGFASLKPLAAWLVDVVDRVEFFRQWLQNGSPPPTFPLPYFFFPQGFLTSLLQNHARKHVLPINTLEFTFEVDPADLAVVDGAIVTGLFLEGGRWDDQRKLLCDANPNEMLSVLPPVHFLPYVVTFGDAQSAGLRYECPVYKTTARRGTLSTTGISSNFVISVHLPCEHSAAYWVLNGTALIGNLNQ</sequence>
<dbReference type="InterPro" id="IPR054354">
    <property type="entry name" value="DYNC2H1-like_lid"/>
</dbReference>
<evidence type="ECO:0000259" key="23">
    <source>
        <dbReference type="Pfam" id="PF22597"/>
    </source>
</evidence>
<evidence type="ECO:0008006" key="26">
    <source>
        <dbReference type="Google" id="ProtNLM"/>
    </source>
</evidence>
<dbReference type="InterPro" id="IPR013602">
    <property type="entry name" value="Dynein_heavy_linker"/>
</dbReference>
<feature type="domain" description="Dynein heavy chain AAA module D4" evidence="18">
    <location>
        <begin position="1343"/>
        <end position="1601"/>
    </location>
</feature>
<feature type="domain" description="Dynein 2 heavy chain 1 cytoplasmic ATPase lid" evidence="23">
    <location>
        <begin position="1182"/>
        <end position="1268"/>
    </location>
</feature>
<dbReference type="Gene3D" id="1.20.920.20">
    <property type="match status" value="1"/>
</dbReference>
<dbReference type="InterPro" id="IPR027417">
    <property type="entry name" value="P-loop_NTPase"/>
</dbReference>
<dbReference type="Gene3D" id="3.10.490.20">
    <property type="match status" value="1"/>
</dbReference>
<dbReference type="InterPro" id="IPR004273">
    <property type="entry name" value="Dynein_heavy_D6_P-loop"/>
</dbReference>
<evidence type="ECO:0000256" key="13">
    <source>
        <dbReference type="ARBA" id="ARBA00023273"/>
    </source>
</evidence>
<dbReference type="Gene3D" id="3.20.180.20">
    <property type="entry name" value="Dynein heavy chain, N-terminal domain 2"/>
    <property type="match status" value="1"/>
</dbReference>
<dbReference type="FunFam" id="3.40.50.300:FF:000063">
    <property type="entry name" value="dynein heavy chain 6, axonemal"/>
    <property type="match status" value="1"/>
</dbReference>
<dbReference type="InterPro" id="IPR025662">
    <property type="entry name" value="Sigma_54_int_dom_ATP-bd_1"/>
</dbReference>
<dbReference type="GO" id="GO:0051959">
    <property type="term" value="F:dynein light intermediate chain binding"/>
    <property type="evidence" value="ECO:0007669"/>
    <property type="project" value="InterPro"/>
</dbReference>
<evidence type="ECO:0000256" key="8">
    <source>
        <dbReference type="ARBA" id="ARBA00023017"/>
    </source>
</evidence>
<dbReference type="GO" id="GO:0005874">
    <property type="term" value="C:microtubule"/>
    <property type="evidence" value="ECO:0007669"/>
    <property type="project" value="UniProtKB-KW"/>
</dbReference>
<evidence type="ECO:0000256" key="1">
    <source>
        <dbReference type="ARBA" id="ARBA00004430"/>
    </source>
</evidence>
<feature type="domain" description="Dynein heavy chain ATP-binding dynein motor region" evidence="19">
    <location>
        <begin position="1973"/>
        <end position="2193"/>
    </location>
</feature>
<evidence type="ECO:0000259" key="14">
    <source>
        <dbReference type="Pfam" id="PF03028"/>
    </source>
</evidence>
<dbReference type="FunFam" id="1.10.8.720:FF:000001">
    <property type="entry name" value="dynein heavy chain 7, axonemal"/>
    <property type="match status" value="1"/>
</dbReference>
<evidence type="ECO:0000256" key="2">
    <source>
        <dbReference type="ARBA" id="ARBA00008887"/>
    </source>
</evidence>
<dbReference type="PANTHER" id="PTHR22878">
    <property type="entry name" value="DYNEIN HEAVY CHAIN 6, AXONEMAL-LIKE-RELATED"/>
    <property type="match status" value="1"/>
</dbReference>
<dbReference type="Pfam" id="PF18199">
    <property type="entry name" value="Dynein_C"/>
    <property type="match status" value="1"/>
</dbReference>
<dbReference type="InterPro" id="IPR043157">
    <property type="entry name" value="Dynein_AAA1S"/>
</dbReference>
<evidence type="ECO:0000256" key="5">
    <source>
        <dbReference type="ARBA" id="ARBA00022737"/>
    </source>
</evidence>
<feature type="domain" description="Dynein heavy chain AAA 5 extension" evidence="20">
    <location>
        <begin position="856"/>
        <end position="972"/>
    </location>
</feature>
<dbReference type="Pfam" id="PF03028">
    <property type="entry name" value="Dynein_heavy"/>
    <property type="match status" value="1"/>
</dbReference>
<dbReference type="InterPro" id="IPR026983">
    <property type="entry name" value="DHC"/>
</dbReference>
<name>A0A396ZXT5_APHAT</name>
<comment type="subcellular location">
    <subcellularLocation>
        <location evidence="1">Cytoplasm</location>
        <location evidence="1">Cytoskeleton</location>
        <location evidence="1">Cilium axoneme</location>
    </subcellularLocation>
</comment>
<keyword evidence="12" id="KW-0206">Cytoskeleton</keyword>
<dbReference type="FunFam" id="3.40.50.300:FF:000049">
    <property type="entry name" value="Dynein, axonemal, heavy chain 5"/>
    <property type="match status" value="1"/>
</dbReference>
<dbReference type="Gene3D" id="1.10.8.720">
    <property type="entry name" value="Region D6 of dynein motor"/>
    <property type="match status" value="1"/>
</dbReference>
<feature type="domain" description="Dynein heavy chain coiled coil stalk" evidence="17">
    <location>
        <begin position="1615"/>
        <end position="1946"/>
    </location>
</feature>
<dbReference type="EMBL" id="QUTA01011041">
    <property type="protein sequence ID" value="RHX98903.1"/>
    <property type="molecule type" value="Genomic_DNA"/>
</dbReference>
<dbReference type="InterPro" id="IPR024317">
    <property type="entry name" value="Dynein_heavy_chain_D4_dom"/>
</dbReference>
<feature type="domain" description="Dynein heavy chain linker" evidence="15">
    <location>
        <begin position="1"/>
        <end position="182"/>
    </location>
</feature>
<feature type="domain" description="Dynein heavy chain hydrolytic ATP-binding dynein motor region" evidence="16">
    <location>
        <begin position="311"/>
        <end position="652"/>
    </location>
</feature>
<dbReference type="Pfam" id="PF12774">
    <property type="entry name" value="AAA_6"/>
    <property type="match status" value="1"/>
</dbReference>
<dbReference type="Pfam" id="PF08393">
    <property type="entry name" value="DHC_N2"/>
    <property type="match status" value="1"/>
</dbReference>
<dbReference type="InterPro" id="IPR043160">
    <property type="entry name" value="Dynein_C_barrel"/>
</dbReference>
<dbReference type="Pfam" id="PF12780">
    <property type="entry name" value="AAA_8"/>
    <property type="match status" value="1"/>
</dbReference>
<evidence type="ECO:0000313" key="24">
    <source>
        <dbReference type="EMBL" id="RHX98903.1"/>
    </source>
</evidence>
<reference evidence="24 25" key="1">
    <citation type="submission" date="2018-08" db="EMBL/GenBank/DDBJ databases">
        <title>Aphanomyces genome sequencing and annotation.</title>
        <authorList>
            <person name="Minardi D."/>
            <person name="Oidtmann B."/>
            <person name="Van Der Giezen M."/>
            <person name="Studholme D.J."/>
        </authorList>
    </citation>
    <scope>NUCLEOTIDE SEQUENCE [LARGE SCALE GENOMIC DNA]</scope>
    <source>
        <strain evidence="24 25">Yx</strain>
    </source>
</reference>
<accession>A0A396ZXT5</accession>
<evidence type="ECO:0000313" key="25">
    <source>
        <dbReference type="Proteomes" id="UP000266239"/>
    </source>
</evidence>
<evidence type="ECO:0000256" key="11">
    <source>
        <dbReference type="ARBA" id="ARBA00023175"/>
    </source>
</evidence>
<keyword evidence="7" id="KW-0067">ATP-binding</keyword>
<dbReference type="FunFam" id="3.40.50.300:FF:002141">
    <property type="entry name" value="Dynein heavy chain"/>
    <property type="match status" value="1"/>
</dbReference>
<keyword evidence="6" id="KW-0547">Nucleotide-binding</keyword>
<dbReference type="InterPro" id="IPR041658">
    <property type="entry name" value="AAA_lid_11"/>
</dbReference>
<keyword evidence="5" id="KW-0677">Repeat</keyword>
<dbReference type="FunFam" id="3.10.490.20:FF:000009">
    <property type="entry name" value="Dynein heavy chain 4"/>
    <property type="match status" value="1"/>
</dbReference>
<keyword evidence="9" id="KW-0175">Coiled coil</keyword>
<evidence type="ECO:0000259" key="15">
    <source>
        <dbReference type="Pfam" id="PF08393"/>
    </source>
</evidence>
<dbReference type="Proteomes" id="UP000266239">
    <property type="component" value="Unassembled WGS sequence"/>
</dbReference>
<evidence type="ECO:0000259" key="17">
    <source>
        <dbReference type="Pfam" id="PF12777"/>
    </source>
</evidence>
<dbReference type="Gene3D" id="1.10.8.1220">
    <property type="match status" value="1"/>
</dbReference>
<feature type="domain" description="Dynein heavy chain AAA lid" evidence="21">
    <location>
        <begin position="2405"/>
        <end position="2548"/>
    </location>
</feature>
<dbReference type="GO" id="GO:0045505">
    <property type="term" value="F:dynein intermediate chain binding"/>
    <property type="evidence" value="ECO:0007669"/>
    <property type="project" value="InterPro"/>
</dbReference>
<dbReference type="FunFam" id="1.10.8.710:FF:000001">
    <property type="entry name" value="Dynein axonemal heavy chain 2"/>
    <property type="match status" value="1"/>
</dbReference>
<feature type="domain" description="Dynein heavy chain C-terminal" evidence="22">
    <location>
        <begin position="2554"/>
        <end position="2858"/>
    </location>
</feature>
<keyword evidence="10" id="KW-0969">Cilium</keyword>
<keyword evidence="8" id="KW-0243">Dynein</keyword>
<dbReference type="GO" id="GO:0007018">
    <property type="term" value="P:microtubule-based movement"/>
    <property type="evidence" value="ECO:0007669"/>
    <property type="project" value="InterPro"/>
</dbReference>
<dbReference type="GO" id="GO:0008569">
    <property type="term" value="F:minus-end-directed microtubule motor activity"/>
    <property type="evidence" value="ECO:0007669"/>
    <property type="project" value="InterPro"/>
</dbReference>
<dbReference type="Gene3D" id="3.40.50.300">
    <property type="entry name" value="P-loop containing nucleotide triphosphate hydrolases"/>
    <property type="match status" value="5"/>
</dbReference>
<evidence type="ECO:0000259" key="21">
    <source>
        <dbReference type="Pfam" id="PF18198"/>
    </source>
</evidence>
<evidence type="ECO:0000256" key="10">
    <source>
        <dbReference type="ARBA" id="ARBA00023069"/>
    </source>
</evidence>
<dbReference type="FunFam" id="3.20.180.20:FF:000003">
    <property type="entry name" value="Dynein heavy chain 12, axonemal"/>
    <property type="match status" value="1"/>
</dbReference>
<evidence type="ECO:0000256" key="4">
    <source>
        <dbReference type="ARBA" id="ARBA00022701"/>
    </source>
</evidence>
<dbReference type="InterPro" id="IPR035706">
    <property type="entry name" value="AAA_9"/>
</dbReference>
<dbReference type="PROSITE" id="PS00675">
    <property type="entry name" value="SIGMA54_INTERACT_1"/>
    <property type="match status" value="1"/>
</dbReference>
<keyword evidence="4" id="KW-0493">Microtubule</keyword>
<dbReference type="Gene3D" id="1.20.140.100">
    <property type="entry name" value="Dynein heavy chain, N-terminal domain 2"/>
    <property type="match status" value="1"/>
</dbReference>
<dbReference type="Pfam" id="PF12781">
    <property type="entry name" value="AAA_9"/>
    <property type="match status" value="1"/>
</dbReference>
<evidence type="ECO:0000256" key="3">
    <source>
        <dbReference type="ARBA" id="ARBA00022490"/>
    </source>
</evidence>
<dbReference type="Pfam" id="PF12775">
    <property type="entry name" value="AAA_7"/>
    <property type="match status" value="1"/>
</dbReference>
<dbReference type="InterPro" id="IPR042228">
    <property type="entry name" value="Dynein_linker_3"/>
</dbReference>
<dbReference type="Pfam" id="PF22597">
    <property type="entry name" value="DYN_lid"/>
    <property type="match status" value="1"/>
</dbReference>
<dbReference type="Gene3D" id="6.10.140.1060">
    <property type="match status" value="1"/>
</dbReference>
<keyword evidence="3" id="KW-0963">Cytoplasm</keyword>
<protein>
    <recommendedName>
        <fullName evidence="26">AAA+ ATPase domain-containing protein</fullName>
    </recommendedName>
</protein>
<dbReference type="Pfam" id="PF17852">
    <property type="entry name" value="Dynein_AAA_lid"/>
    <property type="match status" value="1"/>
</dbReference>
<keyword evidence="13" id="KW-0966">Cell projection</keyword>
<dbReference type="Gene3D" id="1.20.58.1120">
    <property type="match status" value="1"/>
</dbReference>
<evidence type="ECO:0000256" key="7">
    <source>
        <dbReference type="ARBA" id="ARBA00022840"/>
    </source>
</evidence>
<dbReference type="Pfam" id="PF12777">
    <property type="entry name" value="MT"/>
    <property type="match status" value="1"/>
</dbReference>
<comment type="caution">
    <text evidence="24">The sequence shown here is derived from an EMBL/GenBank/DDBJ whole genome shotgun (WGS) entry which is preliminary data.</text>
</comment>
<dbReference type="Gene3D" id="1.20.1270.280">
    <property type="match status" value="1"/>
</dbReference>
<dbReference type="InterPro" id="IPR035699">
    <property type="entry name" value="AAA_6"/>
</dbReference>
<evidence type="ECO:0000256" key="12">
    <source>
        <dbReference type="ARBA" id="ARBA00023212"/>
    </source>
</evidence>
<evidence type="ECO:0000256" key="6">
    <source>
        <dbReference type="ARBA" id="ARBA00022741"/>
    </source>
</evidence>
<dbReference type="InterPro" id="IPR024743">
    <property type="entry name" value="Dynein_HC_stalk"/>
</dbReference>
<evidence type="ECO:0000259" key="20">
    <source>
        <dbReference type="Pfam" id="PF17852"/>
    </source>
</evidence>
<gene>
    <name evidence="24" type="ORF">DYB25_002797</name>
</gene>
<dbReference type="FunFam" id="1.20.920.30:FF:000002">
    <property type="entry name" value="Dynein axonemal heavy chain 3"/>
    <property type="match status" value="1"/>
</dbReference>
<evidence type="ECO:0000259" key="16">
    <source>
        <dbReference type="Pfam" id="PF12774"/>
    </source>
</evidence>
<dbReference type="GO" id="GO:0005524">
    <property type="term" value="F:ATP binding"/>
    <property type="evidence" value="ECO:0007669"/>
    <property type="project" value="UniProtKB-KW"/>
</dbReference>
<evidence type="ECO:0000259" key="19">
    <source>
        <dbReference type="Pfam" id="PF12781"/>
    </source>
</evidence>
<feature type="domain" description="Dynein heavy chain region D6 P-loop" evidence="14">
    <location>
        <begin position="2298"/>
        <end position="2373"/>
    </location>
</feature>
<dbReference type="PANTHER" id="PTHR22878:SF68">
    <property type="entry name" value="DYNEIN HEAVY CHAIN 6, AXONEMAL-LIKE"/>
    <property type="match status" value="1"/>
</dbReference>
<dbReference type="GO" id="GO:0030286">
    <property type="term" value="C:dynein complex"/>
    <property type="evidence" value="ECO:0007669"/>
    <property type="project" value="UniProtKB-KW"/>
</dbReference>
<dbReference type="InterPro" id="IPR041228">
    <property type="entry name" value="Dynein_C"/>
</dbReference>
<dbReference type="InterPro" id="IPR042222">
    <property type="entry name" value="Dynein_2_N"/>
</dbReference>
<dbReference type="GO" id="GO:0005930">
    <property type="term" value="C:axoneme"/>
    <property type="evidence" value="ECO:0007669"/>
    <property type="project" value="UniProtKB-SubCell"/>
</dbReference>
<keyword evidence="11" id="KW-0505">Motor protein</keyword>
<dbReference type="FunFam" id="1.20.58.1120:FF:000007">
    <property type="entry name" value="Dynein heavy chain 4"/>
    <property type="match status" value="1"/>
</dbReference>
<dbReference type="Gene3D" id="1.20.920.30">
    <property type="match status" value="1"/>
</dbReference>